<name>A0AA35SYR7_GEOBA</name>
<dbReference type="EC" id="1.1.1.25" evidence="1"/>
<dbReference type="Pfam" id="PF14681">
    <property type="entry name" value="UPRTase"/>
    <property type="match status" value="1"/>
</dbReference>
<dbReference type="GO" id="GO:0050661">
    <property type="term" value="F:NADP binding"/>
    <property type="evidence" value="ECO:0007669"/>
    <property type="project" value="InterPro"/>
</dbReference>
<dbReference type="InterPro" id="IPR013708">
    <property type="entry name" value="Shikimate_DH-bd_N"/>
</dbReference>
<dbReference type="NCBIfam" id="NF001310">
    <property type="entry name" value="PRK00258.1-2"/>
    <property type="match status" value="1"/>
</dbReference>
<keyword evidence="2" id="KW-0028">Amino-acid biosynthesis</keyword>
<dbReference type="SUPFAM" id="SSF53271">
    <property type="entry name" value="PRTase-like"/>
    <property type="match status" value="1"/>
</dbReference>
<accession>A0AA35SYR7</accession>
<comment type="caution">
    <text evidence="9">The sequence shown here is derived from an EMBL/GenBank/DDBJ whole genome shotgun (WGS) entry which is preliminary data.</text>
</comment>
<reference evidence="9" key="1">
    <citation type="submission" date="2023-03" db="EMBL/GenBank/DDBJ databases">
        <authorList>
            <person name="Steffen K."/>
            <person name="Cardenas P."/>
        </authorList>
    </citation>
    <scope>NUCLEOTIDE SEQUENCE</scope>
</reference>
<keyword evidence="10" id="KW-1185">Reference proteome</keyword>
<dbReference type="EMBL" id="CASHTH010002987">
    <property type="protein sequence ID" value="CAI8038308.1"/>
    <property type="molecule type" value="Genomic_DNA"/>
</dbReference>
<feature type="domain" description="Phosphoribosyltransferase" evidence="8">
    <location>
        <begin position="3"/>
        <end position="131"/>
    </location>
</feature>
<dbReference type="NCBIfam" id="NF001097">
    <property type="entry name" value="PRK00129.1"/>
    <property type="match status" value="1"/>
</dbReference>
<dbReference type="InterPro" id="IPR046346">
    <property type="entry name" value="Aminoacid_DH-like_N_sf"/>
</dbReference>
<gene>
    <name evidence="9" type="ORF">GBAR_LOCUS21359</name>
</gene>
<evidence type="ECO:0000259" key="8">
    <source>
        <dbReference type="Pfam" id="PF14681"/>
    </source>
</evidence>
<dbReference type="NCBIfam" id="TIGR00507">
    <property type="entry name" value="aroE"/>
    <property type="match status" value="1"/>
</dbReference>
<dbReference type="PANTHER" id="PTHR21089">
    <property type="entry name" value="SHIKIMATE DEHYDROGENASE"/>
    <property type="match status" value="1"/>
</dbReference>
<evidence type="ECO:0000256" key="4">
    <source>
        <dbReference type="ARBA" id="ARBA00023002"/>
    </source>
</evidence>
<evidence type="ECO:0000256" key="1">
    <source>
        <dbReference type="ARBA" id="ARBA00012962"/>
    </source>
</evidence>
<dbReference type="AlphaFoldDB" id="A0AA35SYR7"/>
<dbReference type="InterPro" id="IPR000836">
    <property type="entry name" value="PRTase_dom"/>
</dbReference>
<dbReference type="GO" id="GO:0019632">
    <property type="term" value="P:shikimate metabolic process"/>
    <property type="evidence" value="ECO:0007669"/>
    <property type="project" value="InterPro"/>
</dbReference>
<sequence length="373" mass="40202">MELFRQLVGEVAMLLAYEVTRDLPTEFRTIETPLERIESSFISGKKLCFISILRAGNGLLDGVLNLIPSARVGHVGLYRDPETLIAVEYYYKVPPDISERLAIIVDPMLATANTAIAAAERLKQSANRLWYIALFAKQFDIDLEYRAVHVEIGGFEQAVSGFEANGGQGLNVTVPFKLNAWKFADVLSDRANLAGAVNTLSLGKTVKGDNTDGIGLVTDIKTRLGVDIRDACVLIVGAGGAVRGVLGPILAEQPEQVFVANRTKDKAVALADVFAQYGNIISGGLDEVRGRTYDIVIDATSSELTGSLPEIPSGVFQDAQLAYSMMYAARPTQFQLLAIEHGATNTADGLGMLVEQAAESFFSGTAKSQKPIR</sequence>
<dbReference type="GO" id="GO:0009073">
    <property type="term" value="P:aromatic amino acid family biosynthetic process"/>
    <property type="evidence" value="ECO:0007669"/>
    <property type="project" value="UniProtKB-KW"/>
</dbReference>
<dbReference type="Proteomes" id="UP001174909">
    <property type="component" value="Unassembled WGS sequence"/>
</dbReference>
<keyword evidence="4" id="KW-0560">Oxidoreductase</keyword>
<dbReference type="SUPFAM" id="SSF51735">
    <property type="entry name" value="NAD(P)-binding Rossmann-fold domains"/>
    <property type="match status" value="1"/>
</dbReference>
<dbReference type="InterPro" id="IPR011342">
    <property type="entry name" value="Shikimate_DH"/>
</dbReference>
<dbReference type="InterPro" id="IPR029057">
    <property type="entry name" value="PRTase-like"/>
</dbReference>
<evidence type="ECO:0000313" key="10">
    <source>
        <dbReference type="Proteomes" id="UP001174909"/>
    </source>
</evidence>
<dbReference type="GO" id="GO:0004764">
    <property type="term" value="F:shikimate 3-dehydrogenase (NADP+) activity"/>
    <property type="evidence" value="ECO:0007669"/>
    <property type="project" value="UniProtKB-EC"/>
</dbReference>
<dbReference type="CDD" id="cd01065">
    <property type="entry name" value="NAD_bind_Shikimate_DH"/>
    <property type="match status" value="1"/>
</dbReference>
<dbReference type="SUPFAM" id="SSF53223">
    <property type="entry name" value="Aminoacid dehydrogenase-like, N-terminal domain"/>
    <property type="match status" value="1"/>
</dbReference>
<dbReference type="Gene3D" id="3.40.50.720">
    <property type="entry name" value="NAD(P)-binding Rossmann-like Domain"/>
    <property type="match status" value="1"/>
</dbReference>
<keyword evidence="5" id="KW-0057">Aromatic amino acid biosynthesis</keyword>
<protein>
    <recommendedName>
        <fullName evidence="1">shikimate dehydrogenase (NADP(+))</fullName>
        <ecNumber evidence="1">1.1.1.25</ecNumber>
    </recommendedName>
</protein>
<feature type="domain" description="Quinate/shikimate 5-dehydrogenase/glutamyl-tRNA reductase" evidence="6">
    <location>
        <begin position="227"/>
        <end position="303"/>
    </location>
</feature>
<evidence type="ECO:0000256" key="2">
    <source>
        <dbReference type="ARBA" id="ARBA00022605"/>
    </source>
</evidence>
<organism evidence="9 10">
    <name type="scientific">Geodia barretti</name>
    <name type="common">Barrett's horny sponge</name>
    <dbReference type="NCBI Taxonomy" id="519541"/>
    <lineage>
        <taxon>Eukaryota</taxon>
        <taxon>Metazoa</taxon>
        <taxon>Porifera</taxon>
        <taxon>Demospongiae</taxon>
        <taxon>Heteroscleromorpha</taxon>
        <taxon>Tetractinellida</taxon>
        <taxon>Astrophorina</taxon>
        <taxon>Geodiidae</taxon>
        <taxon>Geodia</taxon>
    </lineage>
</organism>
<dbReference type="Pfam" id="PF01488">
    <property type="entry name" value="Shikimate_DH"/>
    <property type="match status" value="1"/>
</dbReference>
<evidence type="ECO:0000256" key="3">
    <source>
        <dbReference type="ARBA" id="ARBA00022857"/>
    </source>
</evidence>
<keyword evidence="3" id="KW-0521">NADP</keyword>
<dbReference type="Gene3D" id="3.40.50.2020">
    <property type="match status" value="1"/>
</dbReference>
<dbReference type="GO" id="GO:0008652">
    <property type="term" value="P:amino acid biosynthetic process"/>
    <property type="evidence" value="ECO:0007669"/>
    <property type="project" value="UniProtKB-KW"/>
</dbReference>
<dbReference type="InterPro" id="IPR006151">
    <property type="entry name" value="Shikm_DH/Glu-tRNA_Rdtase"/>
</dbReference>
<evidence type="ECO:0000259" key="6">
    <source>
        <dbReference type="Pfam" id="PF01488"/>
    </source>
</evidence>
<evidence type="ECO:0000313" key="9">
    <source>
        <dbReference type="EMBL" id="CAI8038308.1"/>
    </source>
</evidence>
<feature type="domain" description="Shikimate dehydrogenase substrate binding N-terminal" evidence="7">
    <location>
        <begin position="135"/>
        <end position="200"/>
    </location>
</feature>
<dbReference type="GO" id="GO:0009423">
    <property type="term" value="P:chorismate biosynthetic process"/>
    <property type="evidence" value="ECO:0007669"/>
    <property type="project" value="TreeGrafter"/>
</dbReference>
<evidence type="ECO:0000256" key="5">
    <source>
        <dbReference type="ARBA" id="ARBA00023141"/>
    </source>
</evidence>
<dbReference type="Pfam" id="PF08501">
    <property type="entry name" value="Shikimate_dh_N"/>
    <property type="match status" value="1"/>
</dbReference>
<dbReference type="GO" id="GO:0005829">
    <property type="term" value="C:cytosol"/>
    <property type="evidence" value="ECO:0007669"/>
    <property type="project" value="TreeGrafter"/>
</dbReference>
<evidence type="ECO:0000259" key="7">
    <source>
        <dbReference type="Pfam" id="PF08501"/>
    </source>
</evidence>
<dbReference type="InterPro" id="IPR036291">
    <property type="entry name" value="NAD(P)-bd_dom_sf"/>
</dbReference>
<dbReference type="PANTHER" id="PTHR21089:SF1">
    <property type="entry name" value="BIFUNCTIONAL 3-DEHYDROQUINATE DEHYDRATASE_SHIKIMATE DEHYDROGENASE, CHLOROPLASTIC"/>
    <property type="match status" value="1"/>
</dbReference>
<dbReference type="InterPro" id="IPR022893">
    <property type="entry name" value="Shikimate_DH_fam"/>
</dbReference>
<proteinExistence type="predicted"/>